<evidence type="ECO:0000313" key="6">
    <source>
        <dbReference type="EMBL" id="SFN56833.1"/>
    </source>
</evidence>
<dbReference type="PANTHER" id="PTHR42978:SF6">
    <property type="entry name" value="QUORUM-QUENCHING LACTONASE YTNP-RELATED"/>
    <property type="match status" value="1"/>
</dbReference>
<reference evidence="6 7" key="1">
    <citation type="submission" date="2016-10" db="EMBL/GenBank/DDBJ databases">
        <authorList>
            <person name="de Groot N.N."/>
        </authorList>
    </citation>
    <scope>NUCLEOTIDE SEQUENCE [LARGE SCALE GENOMIC DNA]</scope>
    <source>
        <strain evidence="6 7">DSM 17794</strain>
    </source>
</reference>
<protein>
    <submittedName>
        <fullName evidence="6">Glyoxylase, beta-lactamase superfamily II</fullName>
    </submittedName>
</protein>
<keyword evidence="7" id="KW-1185">Reference proteome</keyword>
<dbReference type="GO" id="GO:0016787">
    <property type="term" value="F:hydrolase activity"/>
    <property type="evidence" value="ECO:0007669"/>
    <property type="project" value="UniProtKB-KW"/>
</dbReference>
<organism evidence="6 7">
    <name type="scientific">Salegentibacter flavus</name>
    <dbReference type="NCBI Taxonomy" id="287099"/>
    <lineage>
        <taxon>Bacteria</taxon>
        <taxon>Pseudomonadati</taxon>
        <taxon>Bacteroidota</taxon>
        <taxon>Flavobacteriia</taxon>
        <taxon>Flavobacteriales</taxon>
        <taxon>Flavobacteriaceae</taxon>
        <taxon>Salegentibacter</taxon>
    </lineage>
</organism>
<feature type="domain" description="Metallo-beta-lactamase" evidence="5">
    <location>
        <begin position="55"/>
        <end position="271"/>
    </location>
</feature>
<evidence type="ECO:0000256" key="3">
    <source>
        <dbReference type="ARBA" id="ARBA00022801"/>
    </source>
</evidence>
<dbReference type="Pfam" id="PF00753">
    <property type="entry name" value="Lactamase_B"/>
    <property type="match status" value="1"/>
</dbReference>
<dbReference type="PANTHER" id="PTHR42978">
    <property type="entry name" value="QUORUM-QUENCHING LACTONASE YTNP-RELATED-RELATED"/>
    <property type="match status" value="1"/>
</dbReference>
<proteinExistence type="inferred from homology"/>
<dbReference type="InterPro" id="IPR001279">
    <property type="entry name" value="Metallo-B-lactamas"/>
</dbReference>
<accession>A0A1I5A369</accession>
<dbReference type="Proteomes" id="UP000199153">
    <property type="component" value="Unassembled WGS sequence"/>
</dbReference>
<dbReference type="InterPro" id="IPR051013">
    <property type="entry name" value="MBL_superfamily_lactonases"/>
</dbReference>
<evidence type="ECO:0000313" key="7">
    <source>
        <dbReference type="Proteomes" id="UP000199153"/>
    </source>
</evidence>
<dbReference type="InterPro" id="IPR036866">
    <property type="entry name" value="RibonucZ/Hydroxyglut_hydro"/>
</dbReference>
<gene>
    <name evidence="6" type="ORF">SAMN05660413_01665</name>
</gene>
<keyword evidence="2" id="KW-0479">Metal-binding</keyword>
<dbReference type="SMART" id="SM00849">
    <property type="entry name" value="Lactamase_B"/>
    <property type="match status" value="1"/>
</dbReference>
<dbReference type="AlphaFoldDB" id="A0A1I5A369"/>
<evidence type="ECO:0000259" key="5">
    <source>
        <dbReference type="SMART" id="SM00849"/>
    </source>
</evidence>
<evidence type="ECO:0000256" key="4">
    <source>
        <dbReference type="ARBA" id="ARBA00022833"/>
    </source>
</evidence>
<comment type="similarity">
    <text evidence="1">Belongs to the metallo-beta-lactamase superfamily.</text>
</comment>
<dbReference type="EMBL" id="FOVL01000008">
    <property type="protein sequence ID" value="SFN56833.1"/>
    <property type="molecule type" value="Genomic_DNA"/>
</dbReference>
<dbReference type="STRING" id="287099.SAMN05660413_01665"/>
<keyword evidence="3" id="KW-0378">Hydrolase</keyword>
<keyword evidence="4" id="KW-0862">Zinc</keyword>
<dbReference type="CDD" id="cd16281">
    <property type="entry name" value="metallo-hydrolase-like_MBL-fold"/>
    <property type="match status" value="1"/>
</dbReference>
<evidence type="ECO:0000256" key="1">
    <source>
        <dbReference type="ARBA" id="ARBA00007749"/>
    </source>
</evidence>
<dbReference type="SUPFAM" id="SSF56281">
    <property type="entry name" value="Metallo-hydrolase/oxidoreductase"/>
    <property type="match status" value="1"/>
</dbReference>
<dbReference type="GO" id="GO:0046872">
    <property type="term" value="F:metal ion binding"/>
    <property type="evidence" value="ECO:0007669"/>
    <property type="project" value="UniProtKB-KW"/>
</dbReference>
<name>A0A1I5A369_9FLAO</name>
<evidence type="ECO:0000256" key="2">
    <source>
        <dbReference type="ARBA" id="ARBA00022723"/>
    </source>
</evidence>
<sequence length="300" mass="34774">MLLVICGGKKSAFMKLYPIEAGNFKLDGGAMFGVVPKTLWNRTNPADENNMIDIAARCLLIEDGDKLILIDTGMGDKQSEKFFSYYYRWGDHSIDKSLEKHGFHRDDITDVFMTHLHFDHCGGSIQWNKNRTGYEPAFKNARFWSNKEHWLWATQPNEREKASFLKENIIPMEQSGQLHFVERKDTETFKQSENLPFGVLFVDGHTDKQMIPHITYKDKTLVFMADLLPTAGHIPLPYVMGYDTRPLLTLPEKDKFLKQAADENFYLFLEHDAHNEIISLKHTEKGVRLDQSFSFNELFN</sequence>
<dbReference type="Gene3D" id="3.60.15.10">
    <property type="entry name" value="Ribonuclease Z/Hydroxyacylglutathione hydrolase-like"/>
    <property type="match status" value="1"/>
</dbReference>